<name>A0A061FSJ8_THECC</name>
<keyword evidence="1" id="KW-1133">Transmembrane helix</keyword>
<sequence>MDTSKSSCVRSFNIGVVVSVQGCYMGVGVAIRDYQRRSDSYAGRNQMAKNPFVALQLIYKAKLKIQFGTIKDLVGILANLFQHATFINID</sequence>
<keyword evidence="1" id="KW-0472">Membrane</keyword>
<accession>A0A061FSJ8</accession>
<dbReference type="AlphaFoldDB" id="A0A061FSJ8"/>
<keyword evidence="1" id="KW-0812">Transmembrane</keyword>
<dbReference type="Gramene" id="EOY19878">
    <property type="protein sequence ID" value="EOY19878"/>
    <property type="gene ID" value="TCM_045261"/>
</dbReference>
<gene>
    <name evidence="2" type="ORF">TCM_045261</name>
</gene>
<dbReference type="Proteomes" id="UP000026915">
    <property type="component" value="Chromosome 10"/>
</dbReference>
<reference evidence="2 3" key="1">
    <citation type="journal article" date="2013" name="Genome Biol.">
        <title>The genome sequence of the most widely cultivated cacao type and its use to identify candidate genes regulating pod color.</title>
        <authorList>
            <person name="Motamayor J.C."/>
            <person name="Mockaitis K."/>
            <person name="Schmutz J."/>
            <person name="Haiminen N."/>
            <person name="Iii D.L."/>
            <person name="Cornejo O."/>
            <person name="Findley S.D."/>
            <person name="Zheng P."/>
            <person name="Utro F."/>
            <person name="Royaert S."/>
            <person name="Saski C."/>
            <person name="Jenkins J."/>
            <person name="Podicheti R."/>
            <person name="Zhao M."/>
            <person name="Scheffler B.E."/>
            <person name="Stack J.C."/>
            <person name="Feltus F.A."/>
            <person name="Mustiga G.M."/>
            <person name="Amores F."/>
            <person name="Phillips W."/>
            <person name="Marelli J.P."/>
            <person name="May G.D."/>
            <person name="Shapiro H."/>
            <person name="Ma J."/>
            <person name="Bustamante C.D."/>
            <person name="Schnell R.J."/>
            <person name="Main D."/>
            <person name="Gilbert D."/>
            <person name="Parida L."/>
            <person name="Kuhn D.N."/>
        </authorList>
    </citation>
    <scope>NUCLEOTIDE SEQUENCE [LARGE SCALE GENOMIC DNA]</scope>
    <source>
        <strain evidence="3">cv. Matina 1-6</strain>
    </source>
</reference>
<dbReference type="HOGENOM" id="CLU_2445213_0_0_1"/>
<dbReference type="PROSITE" id="PS51257">
    <property type="entry name" value="PROKAR_LIPOPROTEIN"/>
    <property type="match status" value="1"/>
</dbReference>
<evidence type="ECO:0000313" key="2">
    <source>
        <dbReference type="EMBL" id="EOY19878.1"/>
    </source>
</evidence>
<protein>
    <submittedName>
        <fullName evidence="2">Uncharacterized protein</fullName>
    </submittedName>
</protein>
<proteinExistence type="predicted"/>
<evidence type="ECO:0000313" key="3">
    <source>
        <dbReference type="Proteomes" id="UP000026915"/>
    </source>
</evidence>
<feature type="transmembrane region" description="Helical" evidence="1">
    <location>
        <begin position="12"/>
        <end position="31"/>
    </location>
</feature>
<dbReference type="InParanoid" id="A0A061FSJ8"/>
<organism evidence="2 3">
    <name type="scientific">Theobroma cacao</name>
    <name type="common">Cacao</name>
    <name type="synonym">Cocoa</name>
    <dbReference type="NCBI Taxonomy" id="3641"/>
    <lineage>
        <taxon>Eukaryota</taxon>
        <taxon>Viridiplantae</taxon>
        <taxon>Streptophyta</taxon>
        <taxon>Embryophyta</taxon>
        <taxon>Tracheophyta</taxon>
        <taxon>Spermatophyta</taxon>
        <taxon>Magnoliopsida</taxon>
        <taxon>eudicotyledons</taxon>
        <taxon>Gunneridae</taxon>
        <taxon>Pentapetalae</taxon>
        <taxon>rosids</taxon>
        <taxon>malvids</taxon>
        <taxon>Malvales</taxon>
        <taxon>Malvaceae</taxon>
        <taxon>Byttnerioideae</taxon>
        <taxon>Theobroma</taxon>
    </lineage>
</organism>
<dbReference type="EMBL" id="CM001888">
    <property type="protein sequence ID" value="EOY19878.1"/>
    <property type="molecule type" value="Genomic_DNA"/>
</dbReference>
<keyword evidence="3" id="KW-1185">Reference proteome</keyword>
<evidence type="ECO:0000256" key="1">
    <source>
        <dbReference type="SAM" id="Phobius"/>
    </source>
</evidence>